<dbReference type="KEGG" id="ssei:FJR45_00250"/>
<keyword evidence="8 12" id="KW-0630">Potassium</keyword>
<evidence type="ECO:0000256" key="11">
    <source>
        <dbReference type="ARBA" id="ARBA00023136"/>
    </source>
</evidence>
<name>A0A7M1AYE3_9BACT</name>
<feature type="transmembrane region" description="Helical" evidence="13">
    <location>
        <begin position="235"/>
        <end position="257"/>
    </location>
</feature>
<feature type="transmembrane region" description="Helical" evidence="13">
    <location>
        <begin position="68"/>
        <end position="90"/>
    </location>
</feature>
<feature type="binding site" evidence="12">
    <location>
        <position position="218"/>
    </location>
    <ligand>
        <name>K(+)</name>
        <dbReference type="ChEBI" id="CHEBI:29103"/>
    </ligand>
</feature>
<feature type="transmembrane region" description="Helical" evidence="13">
    <location>
        <begin position="392"/>
        <end position="411"/>
    </location>
</feature>
<keyword evidence="12" id="KW-0479">Metal-binding</keyword>
<keyword evidence="4" id="KW-1003">Cell membrane</keyword>
<evidence type="ECO:0000256" key="13">
    <source>
        <dbReference type="SAM" id="Phobius"/>
    </source>
</evidence>
<keyword evidence="9 13" id="KW-1133">Transmembrane helix</keyword>
<keyword evidence="7 13" id="KW-0812">Transmembrane</keyword>
<evidence type="ECO:0000256" key="9">
    <source>
        <dbReference type="ARBA" id="ARBA00022989"/>
    </source>
</evidence>
<feature type="transmembrane region" description="Helical" evidence="13">
    <location>
        <begin position="323"/>
        <end position="342"/>
    </location>
</feature>
<sequence>MNYKNVLKILSLIGITVSALFLFDVLIGIIYQEAYGKFLLYDGVFFLINLGVWLWLRKHELDLKIKESILVVNLLWVLLGVAGAIPLFLYTNVSLASSFFEAISGFTTTGATVYSDIEALPHLILFHRSLMHWLGGLGVIVLGVGLLSVINPTGSLSLFKAESTGISLEKLTPKIKDTALRLWIVYALLTLVDMLLLKFFGMSWFDALNHAFSTVSTGGFSTKNDSLGSFGNDGIIWTTTIFMMLAGINFLAHLKLYFRDVSGYKTEEVRWYLIIFLLLSLALSLVHVDISGDSFYDALKHSSFTIASVMTTTGFATIDYGSWSHLAIAIIFLGLLMGGNAGSTAGGIKIIRHVIIFKTLSAELKRILHPNMIISVFIDGLKQKERILSSTFGFFTLFMITVAVVTVYIYARGYDAMTAVSGAFAIVGNIGPGFSMVGPADNFSFFSDFDKIFLSVAMIIGRLECYTVFVLLSSSFWKKF</sequence>
<feature type="binding site" evidence="12">
    <location>
        <position position="108"/>
    </location>
    <ligand>
        <name>K(+)</name>
        <dbReference type="ChEBI" id="CHEBI:29103"/>
    </ligand>
</feature>
<dbReference type="Proteomes" id="UP000593719">
    <property type="component" value="Chromosome"/>
</dbReference>
<dbReference type="PANTHER" id="PTHR32024:SF2">
    <property type="entry name" value="TRK SYSTEM POTASSIUM UPTAKE PROTEIN TRKG-RELATED"/>
    <property type="match status" value="1"/>
</dbReference>
<dbReference type="GO" id="GO:0005886">
    <property type="term" value="C:plasma membrane"/>
    <property type="evidence" value="ECO:0007669"/>
    <property type="project" value="UniProtKB-SubCell"/>
</dbReference>
<feature type="transmembrane region" description="Helical" evidence="13">
    <location>
        <begin position="452"/>
        <end position="472"/>
    </location>
</feature>
<evidence type="ECO:0000256" key="1">
    <source>
        <dbReference type="ARBA" id="ARBA00004429"/>
    </source>
</evidence>
<evidence type="ECO:0000256" key="12">
    <source>
        <dbReference type="PIRSR" id="PIRSR006247-1"/>
    </source>
</evidence>
<dbReference type="InterPro" id="IPR004772">
    <property type="entry name" value="TrkH"/>
</dbReference>
<organism evidence="14 15">
    <name type="scientific">Sulfurimonas sediminis</name>
    <dbReference type="NCBI Taxonomy" id="2590020"/>
    <lineage>
        <taxon>Bacteria</taxon>
        <taxon>Pseudomonadati</taxon>
        <taxon>Campylobacterota</taxon>
        <taxon>Epsilonproteobacteria</taxon>
        <taxon>Campylobacterales</taxon>
        <taxon>Sulfurimonadaceae</taxon>
        <taxon>Sulfurimonas</taxon>
    </lineage>
</organism>
<feature type="transmembrane region" description="Helical" evidence="13">
    <location>
        <begin position="180"/>
        <end position="200"/>
    </location>
</feature>
<feature type="transmembrane region" description="Helical" evidence="13">
    <location>
        <begin position="12"/>
        <end position="32"/>
    </location>
</feature>
<evidence type="ECO:0000313" key="14">
    <source>
        <dbReference type="EMBL" id="QOP42470.1"/>
    </source>
</evidence>
<evidence type="ECO:0000256" key="5">
    <source>
        <dbReference type="ARBA" id="ARBA00022519"/>
    </source>
</evidence>
<evidence type="ECO:0000256" key="8">
    <source>
        <dbReference type="ARBA" id="ARBA00022958"/>
    </source>
</evidence>
<dbReference type="PIRSF" id="PIRSF006247">
    <property type="entry name" value="TrkH"/>
    <property type="match status" value="1"/>
</dbReference>
<evidence type="ECO:0000256" key="6">
    <source>
        <dbReference type="ARBA" id="ARBA00022538"/>
    </source>
</evidence>
<comment type="similarity">
    <text evidence="2">Belongs to the TrkH potassium transport family.</text>
</comment>
<feature type="binding site" evidence="12">
    <location>
        <position position="313"/>
    </location>
    <ligand>
        <name>K(+)</name>
        <dbReference type="ChEBI" id="CHEBI:29103"/>
    </ligand>
</feature>
<feature type="transmembrane region" description="Helical" evidence="13">
    <location>
        <begin position="130"/>
        <end position="150"/>
    </location>
</feature>
<accession>A0A7M1AYE3</accession>
<feature type="binding site" evidence="12">
    <location>
        <position position="312"/>
    </location>
    <ligand>
        <name>K(+)</name>
        <dbReference type="ChEBI" id="CHEBI:29103"/>
    </ligand>
</feature>
<protein>
    <submittedName>
        <fullName evidence="14">TrkH family potassium uptake protein</fullName>
    </submittedName>
</protein>
<dbReference type="GO" id="GO:0046872">
    <property type="term" value="F:metal ion binding"/>
    <property type="evidence" value="ECO:0007669"/>
    <property type="project" value="UniProtKB-KW"/>
</dbReference>
<dbReference type="InterPro" id="IPR003445">
    <property type="entry name" value="Cat_transpt"/>
</dbReference>
<keyword evidence="10" id="KW-0406">Ion transport</keyword>
<dbReference type="AlphaFoldDB" id="A0A7M1AYE3"/>
<dbReference type="EMBL" id="CP041235">
    <property type="protein sequence ID" value="QOP42470.1"/>
    <property type="molecule type" value="Genomic_DNA"/>
</dbReference>
<dbReference type="PANTHER" id="PTHR32024">
    <property type="entry name" value="TRK SYSTEM POTASSIUM UPTAKE PROTEIN TRKG-RELATED"/>
    <property type="match status" value="1"/>
</dbReference>
<gene>
    <name evidence="14" type="ORF">FJR45_00250</name>
</gene>
<dbReference type="RefSeq" id="WP_193150833.1">
    <property type="nucleotide sequence ID" value="NZ_CP041235.1"/>
</dbReference>
<keyword evidence="11 13" id="KW-0472">Membrane</keyword>
<proteinExistence type="inferred from homology"/>
<dbReference type="Pfam" id="PF02386">
    <property type="entry name" value="TrkH"/>
    <property type="match status" value="1"/>
</dbReference>
<feature type="binding site" evidence="12">
    <location>
        <position position="109"/>
    </location>
    <ligand>
        <name>K(+)</name>
        <dbReference type="ChEBI" id="CHEBI:29103"/>
    </ligand>
</feature>
<evidence type="ECO:0000256" key="3">
    <source>
        <dbReference type="ARBA" id="ARBA00022448"/>
    </source>
</evidence>
<evidence type="ECO:0000256" key="2">
    <source>
        <dbReference type="ARBA" id="ARBA00009137"/>
    </source>
</evidence>
<evidence type="ECO:0000313" key="15">
    <source>
        <dbReference type="Proteomes" id="UP000593719"/>
    </source>
</evidence>
<evidence type="ECO:0000256" key="4">
    <source>
        <dbReference type="ARBA" id="ARBA00022475"/>
    </source>
</evidence>
<keyword evidence="6" id="KW-0633">Potassium transport</keyword>
<comment type="subcellular location">
    <subcellularLocation>
        <location evidence="1">Cell inner membrane</location>
        <topology evidence="1">Multi-pass membrane protein</topology>
    </subcellularLocation>
</comment>
<keyword evidence="15" id="KW-1185">Reference proteome</keyword>
<feature type="transmembrane region" description="Helical" evidence="13">
    <location>
        <begin position="269"/>
        <end position="288"/>
    </location>
</feature>
<keyword evidence="3" id="KW-0813">Transport</keyword>
<dbReference type="GO" id="GO:0015379">
    <property type="term" value="F:potassium:chloride symporter activity"/>
    <property type="evidence" value="ECO:0007669"/>
    <property type="project" value="InterPro"/>
</dbReference>
<evidence type="ECO:0000256" key="7">
    <source>
        <dbReference type="ARBA" id="ARBA00022692"/>
    </source>
</evidence>
<feature type="transmembrane region" description="Helical" evidence="13">
    <location>
        <begin position="38"/>
        <end position="56"/>
    </location>
</feature>
<evidence type="ECO:0000256" key="10">
    <source>
        <dbReference type="ARBA" id="ARBA00023065"/>
    </source>
</evidence>
<reference evidence="14 15" key="1">
    <citation type="submission" date="2019-06" db="EMBL/GenBank/DDBJ databases">
        <title>Sulfurimonas gotlandica sp. nov., a chemoautotrophic and psychrotolerant epsilonproteobacterium isolated from a pelagic redoxcline, and an emended description of the genus Sulfurimonas.</title>
        <authorList>
            <person name="Wang S."/>
            <person name="Jiang L."/>
            <person name="Shao Z."/>
        </authorList>
    </citation>
    <scope>NUCLEOTIDE SEQUENCE [LARGE SCALE GENOMIC DNA]</scope>
    <source>
        <strain evidence="14 15">S2-6</strain>
    </source>
</reference>
<keyword evidence="5" id="KW-0997">Cell inner membrane</keyword>
<feature type="binding site" evidence="12">
    <location>
        <position position="429"/>
    </location>
    <ligand>
        <name>K(+)</name>
        <dbReference type="ChEBI" id="CHEBI:29103"/>
    </ligand>
</feature>